<feature type="compositionally biased region" description="Basic and acidic residues" evidence="1">
    <location>
        <begin position="9"/>
        <end position="18"/>
    </location>
</feature>
<gene>
    <name evidence="2" type="ORF">ElyMa_000947200</name>
</gene>
<protein>
    <submittedName>
        <fullName evidence="2">Disintegrin and metalloproteinase domain-containing protein 29</fullName>
    </submittedName>
</protein>
<sequence>MSLELESDPNIKENRNDNEESATELAQSKQSKSDGDTDRTPANASRLLEKISQQSKNVSILSGNSTTSKSSSVLGAEGKNAEQQSPVTAKPGQTFSAHQQSSMTINSTAQQVGNDTKLQQVPQLTRSSADSGGNFQAIKSTHEETGSKKPFESASALTNSLQTKMYSSSGTGHTVRVVAKGGQVPSIFKIVSPNNSQASATAGSGNIVQLAPNRFLALNGKQIVLTRNSQNAYNLIAVPVSESSDKVTSINLQHVSKAPIQAHQVVQLSRPTSSIPSQVMSISAGHVEKDHANSEFVRLQGDGGKQPIILSSQSFSPGFSTSARLSQASGSTWNQILLNPQQLSAVKVANASKPLKTPDSSSAGHTLQQSALFTMPQTISLLDSKHILKTSDAVLSSMSSACITLPSGSPTTALVSSNGQAIAGNKSQILLSNKTMSSAMGSKTSSRVSSFKNADGNPAPALLLCAPPATNPVTSIRSNQVSVNASRLPTVSSLLSTPPGNSVASHQNSVKQLGKNSLQVAPFLSSNSAEATNCKVLGNEKDFVQTKSRCASQPHTAPCVIPTTSPATNVFSGSIMRHIQPEPNKPVLPLHVASKVSSRNPAAITHDMEDNQAARFAHALFQSHNVQAPVSVKKMLISKESLINLNKLSQRAKAVPISKVPNVTASDTNRLVSLSSSISETLSGRNTESSTPLPPSLSKSGGVRSQAQSPLNVSKNTRLSTSSIPRRSYLKMLRDDSPGERGSVSLISNRNLNVKKVKTPKTTSLESKQVSAAGPVFVTTTIRTASGPVSVKVRAPNLDGDSETLLNAERKTTQSAPAQSQVESKCHYHHSFIKRNASTRDEAVLSVPKSPVPKVNDLQSNQFFISESAEQCLPEEDSSTDSDVEFLPNSEEQDLRVLSQLLEHDRLKTFCSQGTKVCLNSSNFSVASDTASNTVSCSPAPERVMESNSDAEQSGILRHQLGSTKQEKLDSDVPVQDLRIESVFSLNPMSELHEQTSERINIQENIKCDDPVRFSEDRSSHKLHSAFDKFSESHLSGSITPCFCVLERLSESDIQRLSFPTLDFSNKKTRSHCSKHCRTRNLEIMCSLNLLYCKDKPLSPIIQKNTEEQSNFPDHEADKKVLEVKRLLSEKYNDHGNNQTIQVNEKNLEVARQGLLECHASETLKSKHVGQGSPCESAEPSIISPEQKGLIQISHSDSELVMVEQASVPAKESKSDSHVCVDQPLTRPLPQGLGLNEFAHKLKNASSQSLMFKKAIFKLRKQVELKRVEMRKNKYVGDLHNHKYLGNPKKGWAVSAVGKPGTRKHRKKVFGKRRELKSEDINFKVASDTLDKPAVLTSTSEGVMKKYLVLPRANQPIVAHLLPPGSIRTRDIPSSECSKNHTINNESVAKVRSSPDESSPLCQPTLTATKHQPNVSPEKSQPNIEPVNNQPSVAATKNQVNVASAKNQLNLVPTKNQPNSAPAKNRPNVGPAKLLPNIAPRPSIAKQQNKAPAVNAQWSSKISEALKSLQTYLNTNGKQLGGTESQHFLLRLENQHVLISVPPSETASTSSSSNVISREGVNHSSSNVTSKSSTVTTVLKANCKSSDKSTLAKCTKKASSSPLAPVTIGRGTALEECSSFDLNKTSTTKGFSDIASKDMSHPESNCMRKPLSNSGSQVTQRASLSSMLTKCPTSTANSAEHSCKTNQVQNSALPIALCHNLLPQLQSHASSTSLNLTNTNSNRDKRPLIYADPSSILSNLPIDSSLLPTPNRDAQNRLSKEQRAAKRAILERKYPLPPGVIIKVEHDTCTSSDTPTLENNTISDANSSIFSVECEEHANGGVTVSSNSNPARDAKTRQPQSENNSNSFPQRHSNKLVEALERGVEAVGSGGAETATLAEDTNSSVVETITNESSDEPPPLINEASVQTRRRKRSRKGKSTRASCPSSKGEQPPILQPMCNPAPITQSPLASVHDRKWPTPSSDKSSPSPLLLDGPETPSKRRRLEPREEVSVSAPPSSTRSSSLNLRGSSDTPSQGFKATDVSVSKNIRIQRLKELLKKKEQEVEAMKKLRSELPPISLGDE</sequence>
<feature type="compositionally biased region" description="Polar residues" evidence="1">
    <location>
        <begin position="1375"/>
        <end position="1387"/>
    </location>
</feature>
<evidence type="ECO:0000313" key="2">
    <source>
        <dbReference type="EMBL" id="GFR95557.1"/>
    </source>
</evidence>
<feature type="compositionally biased region" description="Low complexity" evidence="1">
    <location>
        <begin position="59"/>
        <end position="72"/>
    </location>
</feature>
<feature type="region of interest" description="Disordered" evidence="1">
    <location>
        <begin position="1820"/>
        <end position="1852"/>
    </location>
</feature>
<keyword evidence="2" id="KW-0378">Hydrolase</keyword>
<keyword evidence="3" id="KW-1185">Reference proteome</keyword>
<feature type="compositionally biased region" description="Low complexity" evidence="1">
    <location>
        <begin position="1991"/>
        <end position="2010"/>
    </location>
</feature>
<accession>A0AAV4HBN6</accession>
<dbReference type="Proteomes" id="UP000762676">
    <property type="component" value="Unassembled WGS sequence"/>
</dbReference>
<feature type="compositionally biased region" description="Polar residues" evidence="1">
    <location>
        <begin position="1879"/>
        <end position="1892"/>
    </location>
</feature>
<keyword evidence="2" id="KW-0482">Metalloprotease</keyword>
<comment type="caution">
    <text evidence="2">The sequence shown here is derived from an EMBL/GenBank/DDBJ whole genome shotgun (WGS) entry which is preliminary data.</text>
</comment>
<evidence type="ECO:0000256" key="1">
    <source>
        <dbReference type="SAM" id="MobiDB-lite"/>
    </source>
</evidence>
<feature type="region of interest" description="Disordered" evidence="1">
    <location>
        <begin position="1543"/>
        <end position="1569"/>
    </location>
</feature>
<feature type="compositionally biased region" description="Polar residues" evidence="1">
    <location>
        <begin position="1396"/>
        <end position="1432"/>
    </location>
</feature>
<feature type="region of interest" description="Disordered" evidence="1">
    <location>
        <begin position="1638"/>
        <end position="1659"/>
    </location>
</feature>
<feature type="region of interest" description="Disordered" evidence="1">
    <location>
        <begin position="678"/>
        <end position="727"/>
    </location>
</feature>
<evidence type="ECO:0000313" key="3">
    <source>
        <dbReference type="Proteomes" id="UP000762676"/>
    </source>
</evidence>
<dbReference type="EMBL" id="BMAT01001920">
    <property type="protein sequence ID" value="GFR95557.1"/>
    <property type="molecule type" value="Genomic_DNA"/>
</dbReference>
<feature type="region of interest" description="Disordered" evidence="1">
    <location>
        <begin position="1865"/>
        <end position="2024"/>
    </location>
</feature>
<keyword evidence="2" id="KW-0645">Protease</keyword>
<organism evidence="2 3">
    <name type="scientific">Elysia marginata</name>
    <dbReference type="NCBI Taxonomy" id="1093978"/>
    <lineage>
        <taxon>Eukaryota</taxon>
        <taxon>Metazoa</taxon>
        <taxon>Spiralia</taxon>
        <taxon>Lophotrochozoa</taxon>
        <taxon>Mollusca</taxon>
        <taxon>Gastropoda</taxon>
        <taxon>Heterobranchia</taxon>
        <taxon>Euthyneura</taxon>
        <taxon>Panpulmonata</taxon>
        <taxon>Sacoglossa</taxon>
        <taxon>Placobranchoidea</taxon>
        <taxon>Plakobranchidae</taxon>
        <taxon>Elysia</taxon>
    </lineage>
</organism>
<feature type="compositionally biased region" description="Basic residues" evidence="1">
    <location>
        <begin position="1908"/>
        <end position="1919"/>
    </location>
</feature>
<name>A0AAV4HBN6_9GAST</name>
<feature type="compositionally biased region" description="Polar residues" evidence="1">
    <location>
        <begin position="703"/>
        <end position="725"/>
    </location>
</feature>
<feature type="compositionally biased region" description="Polar residues" evidence="1">
    <location>
        <begin position="81"/>
        <end position="105"/>
    </location>
</feature>
<feature type="region of interest" description="Disordered" evidence="1">
    <location>
        <begin position="1366"/>
        <end position="1432"/>
    </location>
</feature>
<feature type="compositionally biased region" description="Low complexity" evidence="1">
    <location>
        <begin position="1958"/>
        <end position="1975"/>
    </location>
</feature>
<dbReference type="GO" id="GO:0008237">
    <property type="term" value="F:metallopeptidase activity"/>
    <property type="evidence" value="ECO:0007669"/>
    <property type="project" value="UniProtKB-KW"/>
</dbReference>
<feature type="compositionally biased region" description="Polar residues" evidence="1">
    <location>
        <begin position="2011"/>
        <end position="2024"/>
    </location>
</feature>
<reference evidence="2 3" key="1">
    <citation type="journal article" date="2021" name="Elife">
        <title>Chloroplast acquisition without the gene transfer in kleptoplastic sea slugs, Plakobranchus ocellatus.</title>
        <authorList>
            <person name="Maeda T."/>
            <person name="Takahashi S."/>
            <person name="Yoshida T."/>
            <person name="Shimamura S."/>
            <person name="Takaki Y."/>
            <person name="Nagai Y."/>
            <person name="Toyoda A."/>
            <person name="Suzuki Y."/>
            <person name="Arimoto A."/>
            <person name="Ishii H."/>
            <person name="Satoh N."/>
            <person name="Nishiyama T."/>
            <person name="Hasebe M."/>
            <person name="Maruyama T."/>
            <person name="Minagawa J."/>
            <person name="Obokata J."/>
            <person name="Shigenobu S."/>
        </authorList>
    </citation>
    <scope>NUCLEOTIDE SEQUENCE [LARGE SCALE GENOMIC DNA]</scope>
</reference>
<feature type="region of interest" description="Disordered" evidence="1">
    <location>
        <begin position="1"/>
        <end position="105"/>
    </location>
</feature>
<proteinExistence type="predicted"/>
<feature type="compositionally biased region" description="Polar residues" evidence="1">
    <location>
        <begin position="1837"/>
        <end position="1851"/>
    </location>
</feature>